<dbReference type="EC" id="7.1.1.1" evidence="4 15"/>
<evidence type="ECO:0000256" key="3">
    <source>
        <dbReference type="ARBA" id="ARBA00007919"/>
    </source>
</evidence>
<evidence type="ECO:0000256" key="4">
    <source>
        <dbReference type="ARBA" id="ARBA00012943"/>
    </source>
</evidence>
<keyword evidence="9 15" id="KW-0521">NADP</keyword>
<evidence type="ECO:0000256" key="2">
    <source>
        <dbReference type="ARBA" id="ARBA00004429"/>
    </source>
</evidence>
<dbReference type="PANTHER" id="PTHR44758">
    <property type="entry name" value="NAD(P) TRANSHYDROGENASE SUBUNIT BETA"/>
    <property type="match status" value="1"/>
</dbReference>
<evidence type="ECO:0000313" key="18">
    <source>
        <dbReference type="EMBL" id="MEN2785998.1"/>
    </source>
</evidence>
<feature type="transmembrane region" description="Helical" evidence="16">
    <location>
        <begin position="217"/>
        <end position="237"/>
    </location>
</feature>
<comment type="subcellular location">
    <subcellularLocation>
        <location evidence="2">Cell inner membrane</location>
        <topology evidence="2">Multi-pass membrane protein</topology>
    </subcellularLocation>
</comment>
<evidence type="ECO:0000256" key="5">
    <source>
        <dbReference type="ARBA" id="ARBA00014581"/>
    </source>
</evidence>
<evidence type="ECO:0000256" key="10">
    <source>
        <dbReference type="ARBA" id="ARBA00022967"/>
    </source>
</evidence>
<feature type="transmembrane region" description="Helical" evidence="16">
    <location>
        <begin position="155"/>
        <end position="174"/>
    </location>
</feature>
<dbReference type="EMBL" id="JBDIMF010000001">
    <property type="protein sequence ID" value="MEN2785998.1"/>
    <property type="molecule type" value="Genomic_DNA"/>
</dbReference>
<feature type="domain" description="NADP transhydrogenase beta-like" evidence="17">
    <location>
        <begin position="12"/>
        <end position="490"/>
    </location>
</feature>
<evidence type="ECO:0000256" key="1">
    <source>
        <dbReference type="ARBA" id="ARBA00003943"/>
    </source>
</evidence>
<dbReference type="InterPro" id="IPR029035">
    <property type="entry name" value="DHS-like_NAD/FAD-binding_dom"/>
</dbReference>
<keyword evidence="11 16" id="KW-1133">Transmembrane helix</keyword>
<dbReference type="SUPFAM" id="SSF52467">
    <property type="entry name" value="DHS-like NAD/FAD-binding domain"/>
    <property type="match status" value="1"/>
</dbReference>
<evidence type="ECO:0000256" key="9">
    <source>
        <dbReference type="ARBA" id="ARBA00022857"/>
    </source>
</evidence>
<feature type="transmembrane region" description="Helical" evidence="16">
    <location>
        <begin position="81"/>
        <end position="102"/>
    </location>
</feature>
<sequence>MEHLSVNPWAALAYLIAGVCFILALRGLSSPATSQRGNRYGMIGMTIAVVTTLLTHVPVLLDETFVTSPAGNATLWPGGVDFITIVEILAAIGIGAAIGLTTARRIAMTDMPQLVAAFHSLVGLAAVLVAAAAFLNPAAFGIVDGLGNILTVSRIEMGLGIAIGAITFSGSVIAFLKLNGNMGGKPIMLPGRHVINLAVLAAIIGLVAYFTQDQSAWVFWTITALSFAIGFLLIIPIGGADMPVVVSMLNSYSGWAAAAMGFTLHNTAMIITGALVGSSGAILSYIMCKAMNRSFISVIAGGFGAEAVAGDGEAKEQRPWKRGSAEDAAFLLQQAEQVIIVPGYGMAVAQAQHALREMGDKLKAHGVRVKYAIHPVAGRMPGHMNVLLAEANVPYDDVFELEDINGEFAQTDVAFVIGANDVTNPAAKTDKTSPIYGMPVLDVEKAKTVLFIKRSMGGVGYAGVDNDVFYMDNTMMLLADAKKMVEEIVKSLE</sequence>
<evidence type="ECO:0000256" key="15">
    <source>
        <dbReference type="PIRNR" id="PIRNR000204"/>
    </source>
</evidence>
<feature type="transmembrane region" description="Helical" evidence="16">
    <location>
        <begin position="114"/>
        <end position="135"/>
    </location>
</feature>
<evidence type="ECO:0000256" key="13">
    <source>
        <dbReference type="ARBA" id="ARBA00023136"/>
    </source>
</evidence>
<evidence type="ECO:0000256" key="16">
    <source>
        <dbReference type="SAM" id="Phobius"/>
    </source>
</evidence>
<gene>
    <name evidence="18" type="ORF">ABC969_06120</name>
</gene>
<keyword evidence="6 15" id="KW-1003">Cell membrane</keyword>
<feature type="transmembrane region" description="Helical" evidence="16">
    <location>
        <begin position="268"/>
        <end position="288"/>
    </location>
</feature>
<feature type="transmembrane region" description="Helical" evidence="16">
    <location>
        <begin position="40"/>
        <end position="61"/>
    </location>
</feature>
<keyword evidence="7 15" id="KW-0997">Cell inner membrane</keyword>
<feature type="transmembrane region" description="Helical" evidence="16">
    <location>
        <begin position="194"/>
        <end position="211"/>
    </location>
</feature>
<reference evidence="18 19" key="1">
    <citation type="submission" date="2024-05" db="EMBL/GenBank/DDBJ databases">
        <authorList>
            <person name="Liu Q."/>
            <person name="Xin Y.-H."/>
        </authorList>
    </citation>
    <scope>NUCLEOTIDE SEQUENCE [LARGE SCALE GENOMIC DNA]</scope>
    <source>
        <strain evidence="18 19">CGMCC 1.15349</strain>
    </source>
</reference>
<keyword evidence="8 16" id="KW-0812">Transmembrane</keyword>
<comment type="function">
    <text evidence="1 15">The transhydrogenation between NADH and NADP is coupled to respiration and ATP hydrolysis and functions as a proton pump across the membrane.</text>
</comment>
<protein>
    <recommendedName>
        <fullName evidence="5 15">NAD(P) transhydrogenase subunit beta</fullName>
        <ecNumber evidence="4 15">7.1.1.1</ecNumber>
    </recommendedName>
    <alternativeName>
        <fullName evidence="15">Nicotinamide nucleotide transhydrogenase subunit beta</fullName>
    </alternativeName>
</protein>
<keyword evidence="12 15" id="KW-0520">NAD</keyword>
<keyword evidence="10 15" id="KW-1278">Translocase</keyword>
<evidence type="ECO:0000256" key="7">
    <source>
        <dbReference type="ARBA" id="ARBA00022519"/>
    </source>
</evidence>
<feature type="transmembrane region" description="Helical" evidence="16">
    <location>
        <begin position="6"/>
        <end position="28"/>
    </location>
</feature>
<evidence type="ECO:0000256" key="12">
    <source>
        <dbReference type="ARBA" id="ARBA00023027"/>
    </source>
</evidence>
<evidence type="ECO:0000256" key="11">
    <source>
        <dbReference type="ARBA" id="ARBA00022989"/>
    </source>
</evidence>
<dbReference type="PIRSF" id="PIRSF000204">
    <property type="entry name" value="PNTB"/>
    <property type="match status" value="1"/>
</dbReference>
<keyword evidence="19" id="KW-1185">Reference proteome</keyword>
<organism evidence="18 19">
    <name type="scientific">Sphingomonas qilianensis</name>
    <dbReference type="NCBI Taxonomy" id="1736690"/>
    <lineage>
        <taxon>Bacteria</taxon>
        <taxon>Pseudomonadati</taxon>
        <taxon>Pseudomonadota</taxon>
        <taxon>Alphaproteobacteria</taxon>
        <taxon>Sphingomonadales</taxon>
        <taxon>Sphingomonadaceae</taxon>
        <taxon>Sphingomonas</taxon>
    </lineage>
</organism>
<dbReference type="InterPro" id="IPR034300">
    <property type="entry name" value="PNTB-like"/>
</dbReference>
<comment type="similarity">
    <text evidence="3 15">Belongs to the PNT beta subunit family.</text>
</comment>
<comment type="caution">
    <text evidence="18">The sequence shown here is derived from an EMBL/GenBank/DDBJ whole genome shotgun (WGS) entry which is preliminary data.</text>
</comment>
<evidence type="ECO:0000256" key="14">
    <source>
        <dbReference type="ARBA" id="ARBA00048202"/>
    </source>
</evidence>
<evidence type="ECO:0000256" key="6">
    <source>
        <dbReference type="ARBA" id="ARBA00022475"/>
    </source>
</evidence>
<accession>A0ABU9XQ92</accession>
<feature type="transmembrane region" description="Helical" evidence="16">
    <location>
        <begin position="244"/>
        <end position="262"/>
    </location>
</feature>
<evidence type="ECO:0000256" key="8">
    <source>
        <dbReference type="ARBA" id="ARBA00022692"/>
    </source>
</evidence>
<name>A0ABU9XQ92_9SPHN</name>
<evidence type="ECO:0000313" key="19">
    <source>
        <dbReference type="Proteomes" id="UP001404104"/>
    </source>
</evidence>
<dbReference type="InterPro" id="IPR012136">
    <property type="entry name" value="NADH_DH_b"/>
</dbReference>
<dbReference type="Pfam" id="PF02233">
    <property type="entry name" value="PNTB"/>
    <property type="match status" value="1"/>
</dbReference>
<dbReference type="Proteomes" id="UP001404104">
    <property type="component" value="Unassembled WGS sequence"/>
</dbReference>
<comment type="catalytic activity">
    <reaction evidence="14 15">
        <text>NAD(+) + NADPH + H(+)(in) = NADH + NADP(+) + H(+)(out)</text>
        <dbReference type="Rhea" id="RHEA:47992"/>
        <dbReference type="ChEBI" id="CHEBI:15378"/>
        <dbReference type="ChEBI" id="CHEBI:57540"/>
        <dbReference type="ChEBI" id="CHEBI:57783"/>
        <dbReference type="ChEBI" id="CHEBI:57945"/>
        <dbReference type="ChEBI" id="CHEBI:58349"/>
        <dbReference type="EC" id="7.1.1.1"/>
    </reaction>
</comment>
<proteinExistence type="inferred from homology"/>
<keyword evidence="13 15" id="KW-0472">Membrane</keyword>
<dbReference type="PANTHER" id="PTHR44758:SF1">
    <property type="entry name" value="NAD(P) TRANSHYDROGENASE SUBUNIT BETA"/>
    <property type="match status" value="1"/>
</dbReference>
<dbReference type="Gene3D" id="3.40.50.1220">
    <property type="entry name" value="TPP-binding domain"/>
    <property type="match status" value="1"/>
</dbReference>
<evidence type="ECO:0000259" key="17">
    <source>
        <dbReference type="Pfam" id="PF02233"/>
    </source>
</evidence>
<dbReference type="RefSeq" id="WP_345863675.1">
    <property type="nucleotide sequence ID" value="NZ_JBDIMF010000001.1"/>
</dbReference>